<dbReference type="AlphaFoldDB" id="F0QX66"/>
<dbReference type="GO" id="GO:0015074">
    <property type="term" value="P:DNA integration"/>
    <property type="evidence" value="ECO:0007669"/>
    <property type="project" value="UniProtKB-KW"/>
</dbReference>
<keyword evidence="3" id="KW-0233">DNA recombination</keyword>
<dbReference type="PANTHER" id="PTHR30461:SF2">
    <property type="entry name" value="SERINE RECOMBINASE PINE-RELATED"/>
    <property type="match status" value="1"/>
</dbReference>
<dbReference type="PANTHER" id="PTHR30461">
    <property type="entry name" value="DNA-INVERTASE FROM LAMBDOID PROPHAGE"/>
    <property type="match status" value="1"/>
</dbReference>
<dbReference type="CDD" id="cd00338">
    <property type="entry name" value="Ser_Recombinase"/>
    <property type="match status" value="1"/>
</dbReference>
<evidence type="ECO:0000259" key="4">
    <source>
        <dbReference type="PROSITE" id="PS51736"/>
    </source>
</evidence>
<dbReference type="HOGENOM" id="CLU_1105243_0_0_2"/>
<dbReference type="Pfam" id="PF00239">
    <property type="entry name" value="Resolvase"/>
    <property type="match status" value="1"/>
</dbReference>
<keyword evidence="1" id="KW-0229">DNA integration</keyword>
<evidence type="ECO:0000256" key="1">
    <source>
        <dbReference type="ARBA" id="ARBA00022908"/>
    </source>
</evidence>
<dbReference type="EMBL" id="CP002529">
    <property type="protein sequence ID" value="ADY02355.1"/>
    <property type="molecule type" value="Genomic_DNA"/>
</dbReference>
<dbReference type="OrthoDB" id="24728at2157"/>
<name>F0QX66_VULM7</name>
<accession>F0QX66</accession>
<dbReference type="eggNOG" id="arCOG06088">
    <property type="taxonomic scope" value="Archaea"/>
</dbReference>
<dbReference type="GO" id="GO:0003677">
    <property type="term" value="F:DNA binding"/>
    <property type="evidence" value="ECO:0007669"/>
    <property type="project" value="UniProtKB-KW"/>
</dbReference>
<dbReference type="InterPro" id="IPR036162">
    <property type="entry name" value="Resolvase-like_N_sf"/>
</dbReference>
<dbReference type="SMART" id="SM00857">
    <property type="entry name" value="Resolvase"/>
    <property type="match status" value="1"/>
</dbReference>
<gene>
    <name evidence="5" type="ordered locus">VMUT_2158</name>
</gene>
<dbReference type="GeneID" id="10289810"/>
<organism evidence="5 6">
    <name type="scientific">Vulcanisaeta moutnovskia (strain 768-28)</name>
    <dbReference type="NCBI Taxonomy" id="985053"/>
    <lineage>
        <taxon>Archaea</taxon>
        <taxon>Thermoproteota</taxon>
        <taxon>Thermoprotei</taxon>
        <taxon>Thermoproteales</taxon>
        <taxon>Thermoproteaceae</taxon>
        <taxon>Vulcanisaeta</taxon>
    </lineage>
</organism>
<dbReference type="Proteomes" id="UP000007485">
    <property type="component" value="Chromosome"/>
</dbReference>
<dbReference type="SUPFAM" id="SSF53041">
    <property type="entry name" value="Resolvase-like"/>
    <property type="match status" value="1"/>
</dbReference>
<evidence type="ECO:0000256" key="2">
    <source>
        <dbReference type="ARBA" id="ARBA00023125"/>
    </source>
</evidence>
<dbReference type="InterPro" id="IPR006119">
    <property type="entry name" value="Resolv_N"/>
</dbReference>
<dbReference type="KEGG" id="vmo:VMUT_2158"/>
<dbReference type="RefSeq" id="WP_013605516.1">
    <property type="nucleotide sequence ID" value="NC_015151.1"/>
</dbReference>
<dbReference type="GO" id="GO:0000150">
    <property type="term" value="F:DNA strand exchange activity"/>
    <property type="evidence" value="ECO:0007669"/>
    <property type="project" value="InterPro"/>
</dbReference>
<keyword evidence="6" id="KW-1185">Reference proteome</keyword>
<reference evidence="5 6" key="1">
    <citation type="journal article" date="2011" name="J. Bacteriol.">
        <title>Complete genome sequence of 'Vulcanisaeta moutnovskia' strain 768-28, a novel member of the hyperthermophilic crenarchaeal genus vulcanisaeta.</title>
        <authorList>
            <person name="Gumerov V.M."/>
            <person name="Mardanov A.V."/>
            <person name="Beletsky A.V."/>
            <person name="Prokofeva M.I."/>
            <person name="Bonch-Osmolovskaya E.A."/>
            <person name="Ravin N.V."/>
            <person name="Skryabin K.G."/>
        </authorList>
    </citation>
    <scope>NUCLEOTIDE SEQUENCE [LARGE SCALE GENOMIC DNA]</scope>
    <source>
        <strain evidence="5 6">768-28</strain>
    </source>
</reference>
<keyword evidence="2" id="KW-0238">DNA-binding</keyword>
<dbReference type="InterPro" id="IPR050639">
    <property type="entry name" value="SSR_resolvase"/>
</dbReference>
<evidence type="ECO:0000313" key="5">
    <source>
        <dbReference type="EMBL" id="ADY02355.1"/>
    </source>
</evidence>
<evidence type="ECO:0000256" key="3">
    <source>
        <dbReference type="ARBA" id="ARBA00023172"/>
    </source>
</evidence>
<dbReference type="eggNOG" id="arCOG03162">
    <property type="taxonomic scope" value="Archaea"/>
</dbReference>
<dbReference type="PROSITE" id="PS00397">
    <property type="entry name" value="RECOMBINASES_1"/>
    <property type="match status" value="1"/>
</dbReference>
<sequence>MIPAIAYVRVSTEMQDPANQVEYLRRWSESRGFQILRFYIDEAISGASPVMDRPAFRDLVRDIESNLFSPRPMVLLVYETSRLVRNFQELFRLLDIVENRLGLLIVSTSEKEAVLQNLDGAYRQFLRTVLAFVASMEREFIRQRTRAAMERLRAEGKITSKVDLMPKDIINEVLRLYSDGLSQRAISSKLGISLYAVRRILSKYGYRGDHTCPRCLHRMTIVDKALVQVDGRYAIKYVLHCPNCGYEESKIE</sequence>
<dbReference type="InterPro" id="IPR006118">
    <property type="entry name" value="Recombinase_CS"/>
</dbReference>
<dbReference type="PROSITE" id="PS51736">
    <property type="entry name" value="RECOMBINASES_3"/>
    <property type="match status" value="1"/>
</dbReference>
<feature type="domain" description="Resolvase/invertase-type recombinase catalytic" evidence="4">
    <location>
        <begin position="3"/>
        <end position="156"/>
    </location>
</feature>
<dbReference type="Gene3D" id="3.40.50.1390">
    <property type="entry name" value="Resolvase, N-terminal catalytic domain"/>
    <property type="match status" value="1"/>
</dbReference>
<protein>
    <submittedName>
        <fullName evidence="5">Resolvase, N-terminal domain</fullName>
    </submittedName>
</protein>
<proteinExistence type="predicted"/>
<evidence type="ECO:0000313" key="6">
    <source>
        <dbReference type="Proteomes" id="UP000007485"/>
    </source>
</evidence>
<dbReference type="STRING" id="985053.VMUT_2158"/>
<dbReference type="Gene3D" id="1.10.10.60">
    <property type="entry name" value="Homeodomain-like"/>
    <property type="match status" value="1"/>
</dbReference>